<protein>
    <submittedName>
        <fullName evidence="4">Head GIN domain-containing protein</fullName>
    </submittedName>
</protein>
<accession>A0ABV8AIF0</accession>
<evidence type="ECO:0000256" key="2">
    <source>
        <dbReference type="SAM" id="SignalP"/>
    </source>
</evidence>
<organism evidence="4 5">
    <name type="scientific">Winogradskyella maritima</name>
    <dbReference type="NCBI Taxonomy" id="1517766"/>
    <lineage>
        <taxon>Bacteria</taxon>
        <taxon>Pseudomonadati</taxon>
        <taxon>Bacteroidota</taxon>
        <taxon>Flavobacteriia</taxon>
        <taxon>Flavobacteriales</taxon>
        <taxon>Flavobacteriaceae</taxon>
        <taxon>Winogradskyella</taxon>
    </lineage>
</organism>
<keyword evidence="2" id="KW-0732">Signal</keyword>
<comment type="caution">
    <text evidence="4">The sequence shown here is derived from an EMBL/GenBank/DDBJ whole genome shotgun (WGS) entry which is preliminary data.</text>
</comment>
<feature type="compositionally biased region" description="Low complexity" evidence="1">
    <location>
        <begin position="206"/>
        <end position="218"/>
    </location>
</feature>
<reference evidence="5" key="1">
    <citation type="journal article" date="2019" name="Int. J. Syst. Evol. Microbiol.">
        <title>The Global Catalogue of Microorganisms (GCM) 10K type strain sequencing project: providing services to taxonomists for standard genome sequencing and annotation.</title>
        <authorList>
            <consortium name="The Broad Institute Genomics Platform"/>
            <consortium name="The Broad Institute Genome Sequencing Center for Infectious Disease"/>
            <person name="Wu L."/>
            <person name="Ma J."/>
        </authorList>
    </citation>
    <scope>NUCLEOTIDE SEQUENCE [LARGE SCALE GENOMIC DNA]</scope>
    <source>
        <strain evidence="5">CECT 8979</strain>
    </source>
</reference>
<sequence length="242" mass="25977">MNTLIKLITATLLSMMLHSCQFDMNINTGVSGNGTVVTETREINSDFNRISVSRGLDVYITQSNIPNLEVEADENLHDIITTEVEGNTLRISASDNIRRSKAQIVRVNVKDLEEIKATSGSDVFSETVLVYDDLILKATGGADLNVEVKTKNLECRSTSGSDLIVRGTTVNLIAEATSGSDINAKDLKAEDSKVSATSGSDIRVHSSNSLSASATSGADVRYYGNPTTVKKSDNSLGSVRKQ</sequence>
<dbReference type="RefSeq" id="WP_386101046.1">
    <property type="nucleotide sequence ID" value="NZ_JBHSAT010000020.1"/>
</dbReference>
<dbReference type="EMBL" id="JBHSAT010000020">
    <property type="protein sequence ID" value="MFC3877847.1"/>
    <property type="molecule type" value="Genomic_DNA"/>
</dbReference>
<evidence type="ECO:0000313" key="4">
    <source>
        <dbReference type="EMBL" id="MFC3877847.1"/>
    </source>
</evidence>
<feature type="region of interest" description="Disordered" evidence="1">
    <location>
        <begin position="195"/>
        <end position="242"/>
    </location>
</feature>
<keyword evidence="5" id="KW-1185">Reference proteome</keyword>
<evidence type="ECO:0000313" key="5">
    <source>
        <dbReference type="Proteomes" id="UP001595812"/>
    </source>
</evidence>
<feature type="compositionally biased region" description="Polar residues" evidence="1">
    <location>
        <begin position="225"/>
        <end position="242"/>
    </location>
</feature>
<proteinExistence type="predicted"/>
<dbReference type="Pfam" id="PF10988">
    <property type="entry name" value="DUF2807"/>
    <property type="match status" value="1"/>
</dbReference>
<feature type="domain" description="Putative auto-transporter adhesin head GIN" evidence="3">
    <location>
        <begin position="46"/>
        <end position="226"/>
    </location>
</feature>
<evidence type="ECO:0000259" key="3">
    <source>
        <dbReference type="Pfam" id="PF10988"/>
    </source>
</evidence>
<dbReference type="InterPro" id="IPR021255">
    <property type="entry name" value="DUF2807"/>
</dbReference>
<dbReference type="Proteomes" id="UP001595812">
    <property type="component" value="Unassembled WGS sequence"/>
</dbReference>
<gene>
    <name evidence="4" type="ORF">ACFOSX_11480</name>
</gene>
<name>A0ABV8AIF0_9FLAO</name>
<evidence type="ECO:0000256" key="1">
    <source>
        <dbReference type="SAM" id="MobiDB-lite"/>
    </source>
</evidence>
<feature type="signal peptide" evidence="2">
    <location>
        <begin position="1"/>
        <end position="21"/>
    </location>
</feature>
<feature type="chain" id="PRO_5045613073" evidence="2">
    <location>
        <begin position="22"/>
        <end position="242"/>
    </location>
</feature>
<dbReference type="Gene3D" id="2.160.20.120">
    <property type="match status" value="1"/>
</dbReference>